<dbReference type="InterPro" id="IPR000953">
    <property type="entry name" value="Chromo/chromo_shadow_dom"/>
</dbReference>
<comment type="subcellular location">
    <subcellularLocation>
        <location evidence="1">Nucleus</location>
    </subcellularLocation>
</comment>
<feature type="compositionally biased region" description="Acidic residues" evidence="3">
    <location>
        <begin position="151"/>
        <end position="160"/>
    </location>
</feature>
<sequence>MAAAGSARNSKSKSVEKEGEPEVMDVDGEQPKGDDVDDEEEEEEGEYEVEALVDHRQKKGAQSGKYEYLVAWKGYGAEHNTWEPEEHLSHADDQVKEYWNKRPKPSLQKVKRPGRQSNAGASSSTPVPASQRNPKSAKSSNGKRKAAHLDDDLDDDVPEFDDTHVDSSEKYQDVANWEETVQQIDTIERSRKDELTVYMTMIGGERLALPTDVAYKRCPQKILKFYEKHLKWKAT</sequence>
<evidence type="ECO:0000259" key="4">
    <source>
        <dbReference type="PROSITE" id="PS50013"/>
    </source>
</evidence>
<dbReference type="SMART" id="SM00300">
    <property type="entry name" value="ChSh"/>
    <property type="match status" value="1"/>
</dbReference>
<dbReference type="OrthoDB" id="433924at2759"/>
<reference evidence="5 6" key="1">
    <citation type="submission" date="2013-07" db="EMBL/GenBank/DDBJ databases">
        <title>The Genome Sequence of Cryptococcus heveanensis BCC8398.</title>
        <authorList>
            <consortium name="The Broad Institute Genome Sequencing Platform"/>
            <person name="Cuomo C."/>
            <person name="Litvintseva A."/>
            <person name="Chen Y."/>
            <person name="Heitman J."/>
            <person name="Sun S."/>
            <person name="Springer D."/>
            <person name="Dromer F."/>
            <person name="Young S.K."/>
            <person name="Zeng Q."/>
            <person name="Gargeya S."/>
            <person name="Fitzgerald M."/>
            <person name="Abouelleil A."/>
            <person name="Alvarado L."/>
            <person name="Berlin A.M."/>
            <person name="Chapman S.B."/>
            <person name="Dewar J."/>
            <person name="Goldberg J."/>
            <person name="Griggs A."/>
            <person name="Gujja S."/>
            <person name="Hansen M."/>
            <person name="Howarth C."/>
            <person name="Imamovic A."/>
            <person name="Larimer J."/>
            <person name="McCowan C."/>
            <person name="Murphy C."/>
            <person name="Pearson M."/>
            <person name="Priest M."/>
            <person name="Roberts A."/>
            <person name="Saif S."/>
            <person name="Shea T."/>
            <person name="Sykes S."/>
            <person name="Wortman J."/>
            <person name="Nusbaum C."/>
            <person name="Birren B."/>
        </authorList>
    </citation>
    <scope>NUCLEOTIDE SEQUENCE [LARGE SCALE GENOMIC DNA]</scope>
    <source>
        <strain evidence="5 6">BCC8398</strain>
    </source>
</reference>
<feature type="compositionally biased region" description="Basic and acidic residues" evidence="3">
    <location>
        <begin position="85"/>
        <end position="100"/>
    </location>
</feature>
<dbReference type="SMART" id="SM00298">
    <property type="entry name" value="CHROMO"/>
    <property type="match status" value="1"/>
</dbReference>
<dbReference type="InterPro" id="IPR023780">
    <property type="entry name" value="Chromo_domain"/>
</dbReference>
<dbReference type="GO" id="GO:0005634">
    <property type="term" value="C:nucleus"/>
    <property type="evidence" value="ECO:0007669"/>
    <property type="project" value="UniProtKB-SubCell"/>
</dbReference>
<evidence type="ECO:0000256" key="2">
    <source>
        <dbReference type="ARBA" id="ARBA00023242"/>
    </source>
</evidence>
<evidence type="ECO:0000256" key="1">
    <source>
        <dbReference type="ARBA" id="ARBA00004123"/>
    </source>
</evidence>
<keyword evidence="6" id="KW-1185">Reference proteome</keyword>
<dbReference type="Proteomes" id="UP000092666">
    <property type="component" value="Unassembled WGS sequence"/>
</dbReference>
<feature type="compositionally biased region" description="Basic and acidic residues" evidence="3">
    <location>
        <begin position="161"/>
        <end position="171"/>
    </location>
</feature>
<evidence type="ECO:0000313" key="6">
    <source>
        <dbReference type="Proteomes" id="UP000092666"/>
    </source>
</evidence>
<dbReference type="PROSITE" id="PS50013">
    <property type="entry name" value="CHROMO_2"/>
    <property type="match status" value="1"/>
</dbReference>
<protein>
    <recommendedName>
        <fullName evidence="4">Chromo domain-containing protein</fullName>
    </recommendedName>
</protein>
<feature type="region of interest" description="Disordered" evidence="3">
    <location>
        <begin position="1"/>
        <end position="64"/>
    </location>
</feature>
<dbReference type="InterPro" id="IPR017984">
    <property type="entry name" value="Chromo_dom_subgr"/>
</dbReference>
<dbReference type="GO" id="GO:0006338">
    <property type="term" value="P:chromatin remodeling"/>
    <property type="evidence" value="ECO:0007669"/>
    <property type="project" value="UniProtKB-ARBA"/>
</dbReference>
<dbReference type="PRINTS" id="PR00504">
    <property type="entry name" value="CHROMODOMAIN"/>
</dbReference>
<accession>A0A1B9GNS3</accession>
<proteinExistence type="predicted"/>
<dbReference type="SUPFAM" id="SSF54160">
    <property type="entry name" value="Chromo domain-like"/>
    <property type="match status" value="2"/>
</dbReference>
<feature type="compositionally biased region" description="Polar residues" evidence="3">
    <location>
        <begin position="115"/>
        <end position="140"/>
    </location>
</feature>
<dbReference type="Pfam" id="PF00385">
    <property type="entry name" value="Chromo"/>
    <property type="match status" value="1"/>
</dbReference>
<feature type="compositionally biased region" description="Basic residues" evidence="3">
    <location>
        <begin position="101"/>
        <end position="114"/>
    </location>
</feature>
<evidence type="ECO:0000256" key="3">
    <source>
        <dbReference type="SAM" id="MobiDB-lite"/>
    </source>
</evidence>
<dbReference type="PANTHER" id="PTHR22812">
    <property type="entry name" value="CHROMOBOX PROTEIN"/>
    <property type="match status" value="1"/>
</dbReference>
<gene>
    <name evidence="5" type="ORF">I316_05564</name>
</gene>
<name>A0A1B9GNS3_9TREE</name>
<dbReference type="AlphaFoldDB" id="A0A1B9GNS3"/>
<dbReference type="CDD" id="cd00024">
    <property type="entry name" value="CD_CSD"/>
    <property type="match status" value="1"/>
</dbReference>
<organism evidence="5 6">
    <name type="scientific">Kwoniella heveanensis BCC8398</name>
    <dbReference type="NCBI Taxonomy" id="1296120"/>
    <lineage>
        <taxon>Eukaryota</taxon>
        <taxon>Fungi</taxon>
        <taxon>Dikarya</taxon>
        <taxon>Basidiomycota</taxon>
        <taxon>Agaricomycotina</taxon>
        <taxon>Tremellomycetes</taxon>
        <taxon>Tremellales</taxon>
        <taxon>Cryptococcaceae</taxon>
        <taxon>Kwoniella</taxon>
    </lineage>
</organism>
<dbReference type="InterPro" id="IPR008251">
    <property type="entry name" value="Chromo_shadow_dom"/>
</dbReference>
<feature type="compositionally biased region" description="Acidic residues" evidence="3">
    <location>
        <begin position="35"/>
        <end position="51"/>
    </location>
</feature>
<dbReference type="Pfam" id="PF01393">
    <property type="entry name" value="Chromo_shadow"/>
    <property type="match status" value="1"/>
</dbReference>
<evidence type="ECO:0000313" key="5">
    <source>
        <dbReference type="EMBL" id="OCF32643.1"/>
    </source>
</evidence>
<dbReference type="Gene3D" id="2.40.50.40">
    <property type="match status" value="2"/>
</dbReference>
<keyword evidence="2" id="KW-0539">Nucleus</keyword>
<feature type="region of interest" description="Disordered" evidence="3">
    <location>
        <begin position="85"/>
        <end position="171"/>
    </location>
</feature>
<feature type="domain" description="Chromo" evidence="4">
    <location>
        <begin position="47"/>
        <end position="102"/>
    </location>
</feature>
<dbReference type="EMBL" id="KV700129">
    <property type="protein sequence ID" value="OCF32643.1"/>
    <property type="molecule type" value="Genomic_DNA"/>
</dbReference>
<dbReference type="InterPro" id="IPR051219">
    <property type="entry name" value="Heterochromatin_chromo-domain"/>
</dbReference>
<dbReference type="InterPro" id="IPR016197">
    <property type="entry name" value="Chromo-like_dom_sf"/>
</dbReference>
<reference evidence="6" key="2">
    <citation type="submission" date="2013-12" db="EMBL/GenBank/DDBJ databases">
        <title>Evolution of pathogenesis and genome organization in the Tremellales.</title>
        <authorList>
            <person name="Cuomo C."/>
            <person name="Litvintseva A."/>
            <person name="Heitman J."/>
            <person name="Chen Y."/>
            <person name="Sun S."/>
            <person name="Springer D."/>
            <person name="Dromer F."/>
            <person name="Young S."/>
            <person name="Zeng Q."/>
            <person name="Chapman S."/>
            <person name="Gujja S."/>
            <person name="Saif S."/>
            <person name="Birren B."/>
        </authorList>
    </citation>
    <scope>NUCLEOTIDE SEQUENCE [LARGE SCALE GENOMIC DNA]</scope>
    <source>
        <strain evidence="6">BCC8398</strain>
    </source>
</reference>
<dbReference type="STRING" id="1296120.A0A1B9GNS3"/>